<evidence type="ECO:0000313" key="2">
    <source>
        <dbReference type="Proteomes" id="UP000093943"/>
    </source>
</evidence>
<dbReference type="GO" id="GO:0016829">
    <property type="term" value="F:lyase activity"/>
    <property type="evidence" value="ECO:0007669"/>
    <property type="project" value="UniProtKB-KW"/>
</dbReference>
<organism evidence="1 2">
    <name type="scientific">Mycolicibacter sinensis (strain JDM601)</name>
    <name type="common">Mycobacterium sinense</name>
    <dbReference type="NCBI Taxonomy" id="875328"/>
    <lineage>
        <taxon>Bacteria</taxon>
        <taxon>Bacillati</taxon>
        <taxon>Actinomycetota</taxon>
        <taxon>Actinomycetes</taxon>
        <taxon>Mycobacteriales</taxon>
        <taxon>Mycobacteriaceae</taxon>
        <taxon>Mycolicibacter</taxon>
    </lineage>
</organism>
<gene>
    <name evidence="1" type="ORF">A5710_01920</name>
</gene>
<reference evidence="2" key="1">
    <citation type="submission" date="2016-06" db="EMBL/GenBank/DDBJ databases">
        <authorList>
            <person name="Sutton G."/>
            <person name="Brinkac L."/>
            <person name="Sanka R."/>
            <person name="Adams M."/>
            <person name="Lau E."/>
            <person name="Sam S."/>
            <person name="Sreng N."/>
            <person name="Him V."/>
            <person name="Kerleguer A."/>
            <person name="Cheng S."/>
        </authorList>
    </citation>
    <scope>NUCLEOTIDE SEQUENCE [LARGE SCALE GENOMIC DNA]</scope>
    <source>
        <strain evidence="2">E1876</strain>
    </source>
</reference>
<keyword evidence="1" id="KW-0456">Lyase</keyword>
<dbReference type="Proteomes" id="UP000093943">
    <property type="component" value="Unassembled WGS sequence"/>
</dbReference>
<dbReference type="EMBL" id="LZKG01000024">
    <property type="protein sequence ID" value="OBI33230.1"/>
    <property type="molecule type" value="Genomic_DNA"/>
</dbReference>
<dbReference type="AlphaFoldDB" id="A0A1A2Y5D9"/>
<accession>A0A1A2Y5D9</accession>
<comment type="caution">
    <text evidence="1">The sequence shown here is derived from an EMBL/GenBank/DDBJ whole genome shotgun (WGS) entry which is preliminary data.</text>
</comment>
<evidence type="ECO:0000313" key="1">
    <source>
        <dbReference type="EMBL" id="OBI33230.1"/>
    </source>
</evidence>
<sequence length="87" mass="9236">MRIEILSSPGCPNAATAHEMLVDCLAVVGINTAIVERVGPFPSPSILIDGTDVMRPDRPPTGDVCRLDLPSRDVILTALRRAIAAES</sequence>
<name>A0A1A2Y5D9_MYCSD</name>
<protein>
    <submittedName>
        <fullName evidence="1">Alkylmercury lyase</fullName>
    </submittedName>
</protein>
<proteinExistence type="predicted"/>